<evidence type="ECO:0000256" key="4">
    <source>
        <dbReference type="ARBA" id="ARBA00022759"/>
    </source>
</evidence>
<sequence length="55" mass="6376">WVSPQKLTIENNIQTLNDLQKLLRINWIRRLLGISTETLSLLFDLLKSDSNLISP</sequence>
<proteinExistence type="predicted"/>
<reference evidence="8 9" key="1">
    <citation type="submission" date="2019-09" db="EMBL/GenBank/DDBJ databases">
        <title>Bird 10,000 Genomes (B10K) Project - Family phase.</title>
        <authorList>
            <person name="Zhang G."/>
        </authorList>
    </citation>
    <scope>NUCLEOTIDE SEQUENCE [LARGE SCALE GENOMIC DNA]</scope>
    <source>
        <strain evidence="8">OUT-0002</strain>
    </source>
</reference>
<dbReference type="InterPro" id="IPR010661">
    <property type="entry name" value="RVT_thumb"/>
</dbReference>
<evidence type="ECO:0000256" key="3">
    <source>
        <dbReference type="ARBA" id="ARBA00022722"/>
    </source>
</evidence>
<dbReference type="Pfam" id="PF06817">
    <property type="entry name" value="RVT_thumb"/>
    <property type="match status" value="1"/>
</dbReference>
<dbReference type="GO" id="GO:0004519">
    <property type="term" value="F:endonuclease activity"/>
    <property type="evidence" value="ECO:0007669"/>
    <property type="project" value="UniProtKB-KW"/>
</dbReference>
<dbReference type="GO" id="GO:0003964">
    <property type="term" value="F:RNA-directed DNA polymerase activity"/>
    <property type="evidence" value="ECO:0007669"/>
    <property type="project" value="UniProtKB-KW"/>
</dbReference>
<evidence type="ECO:0000259" key="7">
    <source>
        <dbReference type="Pfam" id="PF06817"/>
    </source>
</evidence>
<name>A0A7L3NHU5_9AVES</name>
<evidence type="ECO:0000313" key="9">
    <source>
        <dbReference type="Proteomes" id="UP000579904"/>
    </source>
</evidence>
<dbReference type="Proteomes" id="UP000579904">
    <property type="component" value="Unassembled WGS sequence"/>
</dbReference>
<keyword evidence="2" id="KW-0548">Nucleotidyltransferase</keyword>
<keyword evidence="9" id="KW-1185">Reference proteome</keyword>
<dbReference type="GO" id="GO:0016787">
    <property type="term" value="F:hydrolase activity"/>
    <property type="evidence" value="ECO:0007669"/>
    <property type="project" value="UniProtKB-KW"/>
</dbReference>
<feature type="non-terminal residue" evidence="8">
    <location>
        <position position="55"/>
    </location>
</feature>
<organism evidence="8 9">
    <name type="scientific">Oreotrochilus melanogaster</name>
    <dbReference type="NCBI Taxonomy" id="689266"/>
    <lineage>
        <taxon>Eukaryota</taxon>
        <taxon>Metazoa</taxon>
        <taxon>Chordata</taxon>
        <taxon>Craniata</taxon>
        <taxon>Vertebrata</taxon>
        <taxon>Euteleostomi</taxon>
        <taxon>Archelosauria</taxon>
        <taxon>Archosauria</taxon>
        <taxon>Dinosauria</taxon>
        <taxon>Saurischia</taxon>
        <taxon>Theropoda</taxon>
        <taxon>Coelurosauria</taxon>
        <taxon>Aves</taxon>
        <taxon>Neognathae</taxon>
        <taxon>Neoaves</taxon>
        <taxon>Strisores</taxon>
        <taxon>Apodiformes</taxon>
        <taxon>Trochilidae</taxon>
        <taxon>Oreotrochilus</taxon>
    </lineage>
</organism>
<accession>A0A7L3NHU5</accession>
<dbReference type="EMBL" id="VZUB01010799">
    <property type="protein sequence ID" value="NXU76198.1"/>
    <property type="molecule type" value="Genomic_DNA"/>
</dbReference>
<dbReference type="PANTHER" id="PTHR41694">
    <property type="entry name" value="ENDOGENOUS RETROVIRUS GROUP K MEMBER POL PROTEIN"/>
    <property type="match status" value="1"/>
</dbReference>
<dbReference type="GO" id="GO:0035613">
    <property type="term" value="F:RNA stem-loop binding"/>
    <property type="evidence" value="ECO:0007669"/>
    <property type="project" value="TreeGrafter"/>
</dbReference>
<evidence type="ECO:0000256" key="2">
    <source>
        <dbReference type="ARBA" id="ARBA00022695"/>
    </source>
</evidence>
<keyword evidence="1" id="KW-0808">Transferase</keyword>
<keyword evidence="6" id="KW-0695">RNA-directed DNA polymerase</keyword>
<evidence type="ECO:0000256" key="1">
    <source>
        <dbReference type="ARBA" id="ARBA00022679"/>
    </source>
</evidence>
<protein>
    <submittedName>
        <fullName evidence="8">POK11 protein</fullName>
    </submittedName>
</protein>
<dbReference type="InterPro" id="IPR043128">
    <property type="entry name" value="Rev_trsase/Diguanyl_cyclase"/>
</dbReference>
<keyword evidence="5" id="KW-0378">Hydrolase</keyword>
<gene>
    <name evidence="8" type="primary">Ervk11_0</name>
    <name evidence="8" type="ORF">OREMEL_R13526</name>
</gene>
<keyword evidence="3" id="KW-0540">Nuclease</keyword>
<evidence type="ECO:0000313" key="8">
    <source>
        <dbReference type="EMBL" id="NXU76198.1"/>
    </source>
</evidence>
<feature type="non-terminal residue" evidence="8">
    <location>
        <position position="1"/>
    </location>
</feature>
<evidence type="ECO:0000256" key="5">
    <source>
        <dbReference type="ARBA" id="ARBA00022801"/>
    </source>
</evidence>
<keyword evidence="4" id="KW-0255">Endonuclease</keyword>
<feature type="domain" description="Reverse transcriptase thumb" evidence="7">
    <location>
        <begin position="4"/>
        <end position="55"/>
    </location>
</feature>
<dbReference type="Gene3D" id="3.30.70.270">
    <property type="match status" value="1"/>
</dbReference>
<dbReference type="AlphaFoldDB" id="A0A7L3NHU5"/>
<dbReference type="PANTHER" id="PTHR41694:SF3">
    <property type="entry name" value="RNA-DIRECTED DNA POLYMERASE-RELATED"/>
    <property type="match status" value="1"/>
</dbReference>
<comment type="caution">
    <text evidence="8">The sequence shown here is derived from an EMBL/GenBank/DDBJ whole genome shotgun (WGS) entry which is preliminary data.</text>
</comment>
<evidence type="ECO:0000256" key="6">
    <source>
        <dbReference type="ARBA" id="ARBA00022918"/>
    </source>
</evidence>